<proteinExistence type="predicted"/>
<gene>
    <name evidence="1" type="ORF">A9Y57_01019</name>
</gene>
<dbReference type="RefSeq" id="WP_096633526.1">
    <property type="nucleotide sequence ID" value="NZ_JAYEVY010000006.1"/>
</dbReference>
<sequence length="229" mass="26379">MMNPYNVLALNPNQDAELESLYKTLEEHFSHLFHLTISSTFSMEKSRDFQAVFLPKNDDRLLLPQLIFSTAELSNSHLVYKENLVEMKQFSALNVKLTNFYFTIANQMINAYPFQVRLADQTGTIIRHNHQFNGSFFEDDNLKIESWIQKQLVKPNGIDQKHFLLPSASADHIYYQSYYAIKDEQGTYLGSLDYVQDIKPILADYLEETAQAIVGWSDVTSGPSISDDF</sequence>
<dbReference type="Gene3D" id="3.30.450.20">
    <property type="entry name" value="PAS domain"/>
    <property type="match status" value="1"/>
</dbReference>
<evidence type="ECO:0000313" key="2">
    <source>
        <dbReference type="Proteomes" id="UP000217465"/>
    </source>
</evidence>
<evidence type="ECO:0008006" key="3">
    <source>
        <dbReference type="Google" id="ProtNLM"/>
    </source>
</evidence>
<name>A0A854WQB0_9STRE</name>
<protein>
    <recommendedName>
        <fullName evidence="3">Na+ driven multidrug efflux pump</fullName>
    </recommendedName>
</protein>
<dbReference type="AlphaFoldDB" id="A0A854WQB0"/>
<accession>A0A854WQB0</accession>
<dbReference type="EMBL" id="NSGR01000008">
    <property type="protein sequence ID" value="PCH12304.1"/>
    <property type="molecule type" value="Genomic_DNA"/>
</dbReference>
<dbReference type="Proteomes" id="UP000217465">
    <property type="component" value="Unassembled WGS sequence"/>
</dbReference>
<organism evidence="1 2">
    <name type="scientific">Streptococcus parauberis</name>
    <dbReference type="NCBI Taxonomy" id="1348"/>
    <lineage>
        <taxon>Bacteria</taxon>
        <taxon>Bacillati</taxon>
        <taxon>Bacillota</taxon>
        <taxon>Bacilli</taxon>
        <taxon>Lactobacillales</taxon>
        <taxon>Streptococcaceae</taxon>
        <taxon>Streptococcus</taxon>
    </lineage>
</organism>
<comment type="caution">
    <text evidence="1">The sequence shown here is derived from an EMBL/GenBank/DDBJ whole genome shotgun (WGS) entry which is preliminary data.</text>
</comment>
<reference evidence="1 2" key="1">
    <citation type="submission" date="2016-06" db="EMBL/GenBank/DDBJ databases">
        <authorList>
            <person name="Haines A.N."/>
            <person name="Council K.R."/>
        </authorList>
    </citation>
    <scope>NUCLEOTIDE SEQUENCE [LARGE SCALE GENOMIC DNA]</scope>
    <source>
        <strain evidence="1 2">SP158-29</strain>
    </source>
</reference>
<evidence type="ECO:0000313" key="1">
    <source>
        <dbReference type="EMBL" id="PCH12304.1"/>
    </source>
</evidence>